<keyword evidence="1" id="KW-0472">Membrane</keyword>
<keyword evidence="1" id="KW-0812">Transmembrane</keyword>
<keyword evidence="1" id="KW-1133">Transmembrane helix</keyword>
<feature type="transmembrane region" description="Helical" evidence="1">
    <location>
        <begin position="197"/>
        <end position="219"/>
    </location>
</feature>
<organism evidence="2 3">
    <name type="scientific">Bowmanella denitrificans</name>
    <dbReference type="NCBI Taxonomy" id="366582"/>
    <lineage>
        <taxon>Bacteria</taxon>
        <taxon>Pseudomonadati</taxon>
        <taxon>Pseudomonadota</taxon>
        <taxon>Gammaproteobacteria</taxon>
        <taxon>Alteromonadales</taxon>
        <taxon>Alteromonadaceae</taxon>
        <taxon>Bowmanella</taxon>
    </lineage>
</organism>
<feature type="transmembrane region" description="Helical" evidence="1">
    <location>
        <begin position="12"/>
        <end position="36"/>
    </location>
</feature>
<feature type="transmembrane region" description="Helical" evidence="1">
    <location>
        <begin position="482"/>
        <end position="503"/>
    </location>
</feature>
<keyword evidence="3" id="KW-1185">Reference proteome</keyword>
<dbReference type="EMBL" id="BAAAEI010000014">
    <property type="protein sequence ID" value="GAA0360404.1"/>
    <property type="molecule type" value="Genomic_DNA"/>
</dbReference>
<evidence type="ECO:0000313" key="2">
    <source>
        <dbReference type="EMBL" id="GAA0360404.1"/>
    </source>
</evidence>
<dbReference type="RefSeq" id="WP_343845388.1">
    <property type="nucleotide sequence ID" value="NZ_BAAAEI010000014.1"/>
</dbReference>
<protein>
    <submittedName>
        <fullName evidence="2">PepSY-associated TM helix domain-containing protein</fullName>
    </submittedName>
</protein>
<dbReference type="PANTHER" id="PTHR34219">
    <property type="entry name" value="IRON-REGULATED INNER MEMBRANE PROTEIN-RELATED"/>
    <property type="match status" value="1"/>
</dbReference>
<dbReference type="Pfam" id="PF03929">
    <property type="entry name" value="PepSY_TM"/>
    <property type="match status" value="1"/>
</dbReference>
<feature type="transmembrane region" description="Helical" evidence="1">
    <location>
        <begin position="150"/>
        <end position="176"/>
    </location>
</feature>
<feature type="transmembrane region" description="Helical" evidence="1">
    <location>
        <begin position="432"/>
        <end position="448"/>
    </location>
</feature>
<accession>A0ABP3H6U7</accession>
<reference evidence="3" key="1">
    <citation type="journal article" date="2019" name="Int. J. Syst. Evol. Microbiol.">
        <title>The Global Catalogue of Microorganisms (GCM) 10K type strain sequencing project: providing services to taxonomists for standard genome sequencing and annotation.</title>
        <authorList>
            <consortium name="The Broad Institute Genomics Platform"/>
            <consortium name="The Broad Institute Genome Sequencing Center for Infectious Disease"/>
            <person name="Wu L."/>
            <person name="Ma J."/>
        </authorList>
    </citation>
    <scope>NUCLEOTIDE SEQUENCE [LARGE SCALE GENOMIC DNA]</scope>
    <source>
        <strain evidence="3">JCM 13378</strain>
    </source>
</reference>
<evidence type="ECO:0000313" key="3">
    <source>
        <dbReference type="Proteomes" id="UP001501757"/>
    </source>
</evidence>
<evidence type="ECO:0000256" key="1">
    <source>
        <dbReference type="SAM" id="Phobius"/>
    </source>
</evidence>
<feature type="transmembrane region" description="Helical" evidence="1">
    <location>
        <begin position="457"/>
        <end position="476"/>
    </location>
</feature>
<comment type="caution">
    <text evidence="2">The sequence shown here is derived from an EMBL/GenBank/DDBJ whole genome shotgun (WGS) entry which is preliminary data.</text>
</comment>
<proteinExistence type="predicted"/>
<feature type="transmembrane region" description="Helical" evidence="1">
    <location>
        <begin position="393"/>
        <end position="420"/>
    </location>
</feature>
<dbReference type="PANTHER" id="PTHR34219:SF9">
    <property type="entry name" value="IRON-REGULATED INNER MEMBRANE PROTEIN"/>
    <property type="match status" value="1"/>
</dbReference>
<feature type="transmembrane region" description="Helical" evidence="1">
    <location>
        <begin position="350"/>
        <end position="372"/>
    </location>
</feature>
<dbReference type="InterPro" id="IPR005625">
    <property type="entry name" value="PepSY-ass_TM"/>
</dbReference>
<dbReference type="Proteomes" id="UP001501757">
    <property type="component" value="Unassembled WGS sequence"/>
</dbReference>
<sequence>MRLEFYKSYQQVHIWTGIISGLLLYICFIAGALTMFKAPLNQWALQQEARLPQIDMTQYDALLQKMLLAYPDAAKDLTVYLPSTQPQHAPVSWVVEDSISHAASLWHASLDSDGELITSQTQVSAIGDFLDTLHRTAGIPGGDDHDAYGIFVMGLVCILYVVAIVSGLIIFLPSWFKDLLAIRKEKNTRRFWVDFHNVLGITALPFHLIIALTTIVFAYHDLLYASMQQWVYKDTPIFSRPAPSQSVRNIASLASIQQLEQSVRAIEPEFQPAVLNFAALGTPAARVLIGGELAGQWVRGPKYAYVLSDPYNAEPGYTAMLPSVSGIMGKVVNGFFTLHFGGFGGGLVHWLYFGLGLSGALLFLTGNIIWIESRRKKQQQTEGQTQQNRSVKVMARLTVGVTLGTLIGVAMSLLCAKWLPREHLDISTWQQAGYYLGFLSCLLLAFFLKPIVAAKHLLAILCALLTLLVLSTLWWLDGSQTAGVDFTFCMVCSLLAVACMATWRHLCNRQAQIPQDNVWA</sequence>
<name>A0ABP3H6U7_9ALTE</name>
<gene>
    <name evidence="2" type="ORF">GCM10009092_25780</name>
</gene>